<dbReference type="PROSITE" id="PS01244">
    <property type="entry name" value="ACONITASE_2"/>
    <property type="match status" value="1"/>
</dbReference>
<evidence type="ECO:0000256" key="11">
    <source>
        <dbReference type="ARBA" id="ARBA00023239"/>
    </source>
</evidence>
<evidence type="ECO:0000256" key="5">
    <source>
        <dbReference type="ARBA" id="ARBA00022430"/>
    </source>
</evidence>
<dbReference type="NCBIfam" id="NF009116">
    <property type="entry name" value="PRK12466.1"/>
    <property type="match status" value="1"/>
</dbReference>
<comment type="subunit">
    <text evidence="4 13">Heterodimer of LeuC and LeuD.</text>
</comment>
<evidence type="ECO:0000256" key="9">
    <source>
        <dbReference type="ARBA" id="ARBA00023004"/>
    </source>
</evidence>
<keyword evidence="11 13" id="KW-0456">Lyase</keyword>
<dbReference type="PANTHER" id="PTHR43822:SF9">
    <property type="entry name" value="3-ISOPROPYLMALATE DEHYDRATASE"/>
    <property type="match status" value="1"/>
</dbReference>
<comment type="similarity">
    <text evidence="13">Belongs to the aconitase/IPM isomerase family. LeuC type 1 subfamily.</text>
</comment>
<dbReference type="FunFam" id="3.30.499.10:FF:000007">
    <property type="entry name" value="3-isopropylmalate dehydratase large subunit"/>
    <property type="match status" value="1"/>
</dbReference>
<dbReference type="InterPro" id="IPR001030">
    <property type="entry name" value="Acoase/IPM_deHydtase_lsu_aba"/>
</dbReference>
<evidence type="ECO:0000256" key="4">
    <source>
        <dbReference type="ARBA" id="ARBA00011271"/>
    </source>
</evidence>
<dbReference type="InterPro" id="IPR033941">
    <property type="entry name" value="IPMI_cat"/>
</dbReference>
<dbReference type="Pfam" id="PF00330">
    <property type="entry name" value="Aconitase"/>
    <property type="match status" value="1"/>
</dbReference>
<name>A0A4U0YP34_9GAMM</name>
<keyword evidence="10 13" id="KW-0411">Iron-sulfur</keyword>
<dbReference type="PRINTS" id="PR00415">
    <property type="entry name" value="ACONITASE"/>
</dbReference>
<accession>A0A4U0YP34</accession>
<comment type="pathway">
    <text evidence="3 13">Amino-acid biosynthesis; L-leucine biosynthesis; L-leucine from 3-methyl-2-oxobutanoate: step 2/4.</text>
</comment>
<evidence type="ECO:0000256" key="10">
    <source>
        <dbReference type="ARBA" id="ARBA00023014"/>
    </source>
</evidence>
<dbReference type="InterPro" id="IPR050067">
    <property type="entry name" value="IPM_dehydratase_rel_enz"/>
</dbReference>
<evidence type="ECO:0000313" key="15">
    <source>
        <dbReference type="EMBL" id="TKA93158.1"/>
    </source>
</evidence>
<dbReference type="PANTHER" id="PTHR43822">
    <property type="entry name" value="HOMOACONITASE, MITOCHONDRIAL-RELATED"/>
    <property type="match status" value="1"/>
</dbReference>
<dbReference type="GO" id="GO:0046872">
    <property type="term" value="F:metal ion binding"/>
    <property type="evidence" value="ECO:0007669"/>
    <property type="project" value="UniProtKB-KW"/>
</dbReference>
<dbReference type="Gene3D" id="3.30.499.10">
    <property type="entry name" value="Aconitase, domain 3"/>
    <property type="match status" value="2"/>
</dbReference>
<keyword evidence="7 13" id="KW-0028">Amino-acid biosynthesis</keyword>
<reference evidence="15 16" key="1">
    <citation type="submission" date="2019-04" db="EMBL/GenBank/DDBJ databases">
        <title>Crypto-aerobic microbial life in anoxic (sulfidic) marine sediments.</title>
        <authorList>
            <person name="Bhattacharya S."/>
            <person name="Roy C."/>
            <person name="Mondal N."/>
            <person name="Sarkar J."/>
            <person name="Mandal S."/>
            <person name="Rameez M.J."/>
            <person name="Ghosh W."/>
        </authorList>
    </citation>
    <scope>NUCLEOTIDE SEQUENCE [LARGE SCALE GENOMIC DNA]</scope>
    <source>
        <strain evidence="15 16">SBBB</strain>
    </source>
</reference>
<organism evidence="15 16">
    <name type="scientific">Halopseudomonas bauzanensis</name>
    <dbReference type="NCBI Taxonomy" id="653930"/>
    <lineage>
        <taxon>Bacteria</taxon>
        <taxon>Pseudomonadati</taxon>
        <taxon>Pseudomonadota</taxon>
        <taxon>Gammaproteobacteria</taxon>
        <taxon>Pseudomonadales</taxon>
        <taxon>Pseudomonadaceae</taxon>
        <taxon>Halopseudomonas</taxon>
    </lineage>
</organism>
<keyword evidence="9 13" id="KW-0408">Iron</keyword>
<evidence type="ECO:0000256" key="3">
    <source>
        <dbReference type="ARBA" id="ARBA00004729"/>
    </source>
</evidence>
<evidence type="ECO:0000256" key="2">
    <source>
        <dbReference type="ARBA" id="ARBA00002695"/>
    </source>
</evidence>
<dbReference type="UniPathway" id="UPA00048">
    <property type="reaction ID" value="UER00071"/>
</dbReference>
<dbReference type="CDD" id="cd01583">
    <property type="entry name" value="IPMI"/>
    <property type="match status" value="1"/>
</dbReference>
<evidence type="ECO:0000256" key="13">
    <source>
        <dbReference type="HAMAP-Rule" id="MF_01026"/>
    </source>
</evidence>
<evidence type="ECO:0000256" key="7">
    <source>
        <dbReference type="ARBA" id="ARBA00022605"/>
    </source>
</evidence>
<dbReference type="GO" id="GO:0051539">
    <property type="term" value="F:4 iron, 4 sulfur cluster binding"/>
    <property type="evidence" value="ECO:0007669"/>
    <property type="project" value="UniProtKB-KW"/>
</dbReference>
<dbReference type="NCBIfam" id="NF004016">
    <property type="entry name" value="PRK05478.1"/>
    <property type="match status" value="1"/>
</dbReference>
<keyword evidence="8 13" id="KW-0479">Metal-binding</keyword>
<evidence type="ECO:0000256" key="8">
    <source>
        <dbReference type="ARBA" id="ARBA00022723"/>
    </source>
</evidence>
<keyword evidence="5 13" id="KW-0432">Leucine biosynthesis</keyword>
<keyword evidence="6 13" id="KW-0004">4Fe-4S</keyword>
<dbReference type="SUPFAM" id="SSF53732">
    <property type="entry name" value="Aconitase iron-sulfur domain"/>
    <property type="match status" value="1"/>
</dbReference>
<feature type="binding site" evidence="13">
    <location>
        <position position="413"/>
    </location>
    <ligand>
        <name>[4Fe-4S] cluster</name>
        <dbReference type="ChEBI" id="CHEBI:49883"/>
    </ligand>
</feature>
<feature type="domain" description="Aconitase/3-isopropylmalate dehydratase large subunit alpha/beta/alpha" evidence="14">
    <location>
        <begin position="8"/>
        <end position="463"/>
    </location>
</feature>
<comment type="cofactor">
    <cofactor evidence="13">
        <name>[4Fe-4S] cluster</name>
        <dbReference type="ChEBI" id="CHEBI:49883"/>
    </cofactor>
    <text evidence="13">Binds 1 [4Fe-4S] cluster per subunit.</text>
</comment>
<gene>
    <name evidence="13 15" type="primary">leuC</name>
    <name evidence="15" type="ORF">FA869_02950</name>
</gene>
<dbReference type="HAMAP" id="MF_01026">
    <property type="entry name" value="LeuC_type1"/>
    <property type="match status" value="1"/>
</dbReference>
<dbReference type="RefSeq" id="WP_136868747.1">
    <property type="nucleotide sequence ID" value="NZ_SWAV01000001.1"/>
</dbReference>
<dbReference type="InterPro" id="IPR004430">
    <property type="entry name" value="3-IsopropMal_deHydase_lsu"/>
</dbReference>
<evidence type="ECO:0000259" key="14">
    <source>
        <dbReference type="Pfam" id="PF00330"/>
    </source>
</evidence>
<protein>
    <recommendedName>
        <fullName evidence="13">3-isopropylmalate dehydratase large subunit</fullName>
        <ecNumber evidence="13">4.2.1.33</ecNumber>
    </recommendedName>
    <alternativeName>
        <fullName evidence="13">Alpha-IPM isomerase</fullName>
        <shortName evidence="13">IPMI</shortName>
    </alternativeName>
    <alternativeName>
        <fullName evidence="13">Isopropylmalate isomerase</fullName>
    </alternativeName>
</protein>
<dbReference type="InterPro" id="IPR015931">
    <property type="entry name" value="Acnase/IPM_dHydase_lsu_aba_1/3"/>
</dbReference>
<dbReference type="AlphaFoldDB" id="A0A4U0YP34"/>
<evidence type="ECO:0000256" key="1">
    <source>
        <dbReference type="ARBA" id="ARBA00000491"/>
    </source>
</evidence>
<dbReference type="InterPro" id="IPR018136">
    <property type="entry name" value="Aconitase_4Fe-4S_BS"/>
</dbReference>
<evidence type="ECO:0000256" key="12">
    <source>
        <dbReference type="ARBA" id="ARBA00023304"/>
    </source>
</evidence>
<feature type="binding site" evidence="13">
    <location>
        <position position="352"/>
    </location>
    <ligand>
        <name>[4Fe-4S] cluster</name>
        <dbReference type="ChEBI" id="CHEBI:49883"/>
    </ligand>
</feature>
<sequence length="471" mass="50988">MGAHTLYDKLWERHRVADMPDGSTLLYIDRHLLHEVTSPQGFSNLRLAERRPWRLDTSLATPDHNVPTLSREQGIGGVADPIARRQIATLENNSRDFAIPLFALDDVRQGIVHIVGPEQGFTLPGVTLVCGDSHTATHGALAALAHGIGSSEVEHVLATQTLRSRKLKNFRIQVNGKLAPGITAKDLALYIIGRIGAAGGSGHALEFSGTAISALSMEGRMTLCNMSIEAGARVGLIAYDEVTERYVSGRPMAPTGDAWQAAIEVWRSTLHSDADAKFDKVFELDAEDVEPQVTWGTSPDMVASIDGLIPDDSQARDALQRLDWKRARSYMGVKSQQPLAGLPVDRVFIGSCTNARIEDLRAAAAVLRDRRVHGRVRQALVVPGSGLVRLQAEREGLDRIFKAAGFEWRAPGCSMCLGMNADRLNPGERCAATSNRNFEGRQGKGGRTHLMSPAMAAAAAVAGELVDFRSL</sequence>
<dbReference type="Proteomes" id="UP000305198">
    <property type="component" value="Unassembled WGS sequence"/>
</dbReference>
<proteinExistence type="inferred from homology"/>
<keyword evidence="12 13" id="KW-0100">Branched-chain amino acid biosynthesis</keyword>
<dbReference type="EC" id="4.2.1.33" evidence="13"/>
<comment type="caution">
    <text evidence="15">The sequence shown here is derived from an EMBL/GenBank/DDBJ whole genome shotgun (WGS) entry which is preliminary data.</text>
</comment>
<dbReference type="NCBIfam" id="TIGR00170">
    <property type="entry name" value="leuC"/>
    <property type="match status" value="1"/>
</dbReference>
<dbReference type="PROSITE" id="PS00450">
    <property type="entry name" value="ACONITASE_1"/>
    <property type="match status" value="1"/>
</dbReference>
<dbReference type="EMBL" id="SWAV01000001">
    <property type="protein sequence ID" value="TKA93158.1"/>
    <property type="molecule type" value="Genomic_DNA"/>
</dbReference>
<feature type="binding site" evidence="13">
    <location>
        <position position="416"/>
    </location>
    <ligand>
        <name>[4Fe-4S] cluster</name>
        <dbReference type="ChEBI" id="CHEBI:49883"/>
    </ligand>
</feature>
<evidence type="ECO:0000313" key="16">
    <source>
        <dbReference type="Proteomes" id="UP000305198"/>
    </source>
</evidence>
<evidence type="ECO:0000256" key="6">
    <source>
        <dbReference type="ARBA" id="ARBA00022485"/>
    </source>
</evidence>
<dbReference type="InterPro" id="IPR036008">
    <property type="entry name" value="Aconitase_4Fe-4S_dom"/>
</dbReference>
<comment type="function">
    <text evidence="2 13">Catalyzes the isomerization between 2-isopropylmalate and 3-isopropylmalate, via the formation of 2-isopropylmaleate.</text>
</comment>
<comment type="catalytic activity">
    <reaction evidence="1 13">
        <text>(2R,3S)-3-isopropylmalate = (2S)-2-isopropylmalate</text>
        <dbReference type="Rhea" id="RHEA:32287"/>
        <dbReference type="ChEBI" id="CHEBI:1178"/>
        <dbReference type="ChEBI" id="CHEBI:35121"/>
        <dbReference type="EC" id="4.2.1.33"/>
    </reaction>
</comment>
<dbReference type="GO" id="GO:0003861">
    <property type="term" value="F:3-isopropylmalate dehydratase activity"/>
    <property type="evidence" value="ECO:0007669"/>
    <property type="project" value="UniProtKB-UniRule"/>
</dbReference>
<dbReference type="GO" id="GO:0009098">
    <property type="term" value="P:L-leucine biosynthetic process"/>
    <property type="evidence" value="ECO:0007669"/>
    <property type="project" value="UniProtKB-UniRule"/>
</dbReference>